<dbReference type="InterPro" id="IPR036873">
    <property type="entry name" value="Rhodanese-like_dom_sf"/>
</dbReference>
<name>A0ABW3E638_9ACTN</name>
<dbReference type="InterPro" id="IPR021309">
    <property type="entry name" value="YgaP-like_TM"/>
</dbReference>
<dbReference type="PANTHER" id="PTHR45431:SF3">
    <property type="entry name" value="RHODANESE-LIKE DOMAIN-CONTAINING PROTEIN 15, CHLOROPLASTIC"/>
    <property type="match status" value="1"/>
</dbReference>
<dbReference type="EMBL" id="JBHTHX010003306">
    <property type="protein sequence ID" value="MFD0891585.1"/>
    <property type="molecule type" value="Genomic_DNA"/>
</dbReference>
<organism evidence="3 4">
    <name type="scientific">Streptosporangium algeriense</name>
    <dbReference type="NCBI Taxonomy" id="1682748"/>
    <lineage>
        <taxon>Bacteria</taxon>
        <taxon>Bacillati</taxon>
        <taxon>Actinomycetota</taxon>
        <taxon>Actinomycetes</taxon>
        <taxon>Streptosporangiales</taxon>
        <taxon>Streptosporangiaceae</taxon>
        <taxon>Streptosporangium</taxon>
    </lineage>
</organism>
<dbReference type="PROSITE" id="PS50206">
    <property type="entry name" value="RHODANESE_3"/>
    <property type="match status" value="1"/>
</dbReference>
<reference evidence="4" key="1">
    <citation type="journal article" date="2019" name="Int. J. Syst. Evol. Microbiol.">
        <title>The Global Catalogue of Microorganisms (GCM) 10K type strain sequencing project: providing services to taxonomists for standard genome sequencing and annotation.</title>
        <authorList>
            <consortium name="The Broad Institute Genomics Platform"/>
            <consortium name="The Broad Institute Genome Sequencing Center for Infectious Disease"/>
            <person name="Wu L."/>
            <person name="Ma J."/>
        </authorList>
    </citation>
    <scope>NUCLEOTIDE SEQUENCE [LARGE SCALE GENOMIC DNA]</scope>
    <source>
        <strain evidence="4">CCUG 62974</strain>
    </source>
</reference>
<sequence length="178" mass="18645">MVAAPETDGAVLLLDVRTPAEFESAHIDGSVNVPLDRLEEYLPQLADAMTGRSVLICQSGGRARTAQTKLTAAGLHGSVVMTGGLNAWISSGAPVNRGRRSWSLERQVRLVAGLLVLVSVTLSLWWAPALLATAFVGAGLTYAGASDNCMMGMLLARLPYNRGGAGDPTAALARACRR</sequence>
<dbReference type="Gene3D" id="3.40.250.10">
    <property type="entry name" value="Rhodanese-like domain"/>
    <property type="match status" value="1"/>
</dbReference>
<gene>
    <name evidence="3" type="ORF">ACFQ08_44145</name>
</gene>
<dbReference type="InterPro" id="IPR001763">
    <property type="entry name" value="Rhodanese-like_dom"/>
</dbReference>
<dbReference type="Proteomes" id="UP001597024">
    <property type="component" value="Unassembled WGS sequence"/>
</dbReference>
<evidence type="ECO:0000256" key="1">
    <source>
        <dbReference type="SAM" id="Phobius"/>
    </source>
</evidence>
<protein>
    <submittedName>
        <fullName evidence="3">Rhodanese-like domain-containing protein</fullName>
    </submittedName>
</protein>
<comment type="caution">
    <text evidence="3">The sequence shown here is derived from an EMBL/GenBank/DDBJ whole genome shotgun (WGS) entry which is preliminary data.</text>
</comment>
<dbReference type="PANTHER" id="PTHR45431">
    <property type="entry name" value="RHODANESE-LIKE DOMAIN-CONTAINING PROTEIN 15, CHLOROPLASTIC"/>
    <property type="match status" value="1"/>
</dbReference>
<dbReference type="CDD" id="cd00158">
    <property type="entry name" value="RHOD"/>
    <property type="match status" value="1"/>
</dbReference>
<keyword evidence="1" id="KW-0472">Membrane</keyword>
<evidence type="ECO:0000313" key="3">
    <source>
        <dbReference type="EMBL" id="MFD0891585.1"/>
    </source>
</evidence>
<dbReference type="SUPFAM" id="SSF52821">
    <property type="entry name" value="Rhodanese/Cell cycle control phosphatase"/>
    <property type="match status" value="1"/>
</dbReference>
<dbReference type="Pfam" id="PF00581">
    <property type="entry name" value="Rhodanese"/>
    <property type="match status" value="1"/>
</dbReference>
<feature type="domain" description="Rhodanese" evidence="2">
    <location>
        <begin position="7"/>
        <end position="97"/>
    </location>
</feature>
<keyword evidence="1" id="KW-1133">Transmembrane helix</keyword>
<evidence type="ECO:0000313" key="4">
    <source>
        <dbReference type="Proteomes" id="UP001597024"/>
    </source>
</evidence>
<proteinExistence type="predicted"/>
<evidence type="ECO:0000259" key="2">
    <source>
        <dbReference type="PROSITE" id="PS50206"/>
    </source>
</evidence>
<accession>A0ABW3E638</accession>
<dbReference type="SMART" id="SM00450">
    <property type="entry name" value="RHOD"/>
    <property type="match status" value="1"/>
</dbReference>
<dbReference type="Gene3D" id="6.10.140.1340">
    <property type="match status" value="1"/>
</dbReference>
<feature type="transmembrane region" description="Helical" evidence="1">
    <location>
        <begin position="133"/>
        <end position="156"/>
    </location>
</feature>
<keyword evidence="1" id="KW-0812">Transmembrane</keyword>
<dbReference type="InterPro" id="IPR052367">
    <property type="entry name" value="Thiosulfate_ST/Rhodanese-like"/>
</dbReference>
<dbReference type="Pfam" id="PF11127">
    <property type="entry name" value="YgaP-like_TM"/>
    <property type="match status" value="1"/>
</dbReference>
<keyword evidence="4" id="KW-1185">Reference proteome</keyword>